<feature type="compositionally biased region" description="Basic and acidic residues" evidence="1">
    <location>
        <begin position="290"/>
        <end position="306"/>
    </location>
</feature>
<sequence>MDPSNSAPTTAWPRLNDTSSDSPANPEQPPTAVSLPTRNSVWVDDDVSTAYPQTARPREDLLASFFPSESLQVADAQSPIKSHPLAYPLAPGLNRVLPVPDSITQNGRRVSSNYSEYDFDIPVPLSARFQRDLREMIGSPSSIYPDSALPDPLHVSRDLTSETLINQREIHPEPSRSPGSIRLSELTQSPVDEGTAELFPEYTEDTRPRKSANNIIPTINVLPQSPQHPNVISSHSQSYQPQLLAPPGLSQPKLQKRNKRSSSIISGLDQGIYRPASKSPQNRDLFYATQKDDSRFSRHHPSSKEYIHRRRASSLDRTSVPTDPEVAKLWDERINASQQPFAPSGRIPTYQEFRQTTQRVDSPSSDRFPLPASAISQYEDIPPHLRPARESDFRFNPKLVQEIYEERWKISEGYEDLQAYFSDPKEGPYKHLDIKEWVELFEYLEGRDRKATEREIIFELRAI</sequence>
<dbReference type="AlphaFoldDB" id="A0A384JZI6"/>
<evidence type="ECO:0000313" key="3">
    <source>
        <dbReference type="Proteomes" id="UP000001798"/>
    </source>
</evidence>
<evidence type="ECO:0000256" key="1">
    <source>
        <dbReference type="SAM" id="MobiDB-lite"/>
    </source>
</evidence>
<dbReference type="GeneID" id="5432787"/>
<dbReference type="OrthoDB" id="3487366at2759"/>
<evidence type="ECO:0000313" key="2">
    <source>
        <dbReference type="EMBL" id="ATZ55784.1"/>
    </source>
</evidence>
<dbReference type="Proteomes" id="UP000001798">
    <property type="component" value="Chromosome 12"/>
</dbReference>
<proteinExistence type="predicted"/>
<organism evidence="2 3">
    <name type="scientific">Botryotinia fuckeliana (strain B05.10)</name>
    <name type="common">Noble rot fungus</name>
    <name type="synonym">Botrytis cinerea</name>
    <dbReference type="NCBI Taxonomy" id="332648"/>
    <lineage>
        <taxon>Eukaryota</taxon>
        <taxon>Fungi</taxon>
        <taxon>Dikarya</taxon>
        <taxon>Ascomycota</taxon>
        <taxon>Pezizomycotina</taxon>
        <taxon>Leotiomycetes</taxon>
        <taxon>Helotiales</taxon>
        <taxon>Sclerotiniaceae</taxon>
        <taxon>Botrytis</taxon>
    </lineage>
</organism>
<gene>
    <name evidence="2" type="ORF">BCIN_12g03450</name>
</gene>
<accession>A0A384JZI6</accession>
<protein>
    <submittedName>
        <fullName evidence="2">Uncharacterized protein</fullName>
    </submittedName>
</protein>
<feature type="compositionally biased region" description="Polar residues" evidence="1">
    <location>
        <begin position="211"/>
        <end position="241"/>
    </location>
</feature>
<keyword evidence="3" id="KW-1185">Reference proteome</keyword>
<reference evidence="2 3" key="3">
    <citation type="journal article" date="2017" name="Mol. Plant Pathol.">
        <title>A gapless genome sequence of the fungus Botrytis cinerea.</title>
        <authorList>
            <person name="Van Kan J.A."/>
            <person name="Stassen J.H."/>
            <person name="Mosbach A."/>
            <person name="Van Der Lee T.A."/>
            <person name="Faino L."/>
            <person name="Farmer A.D."/>
            <person name="Papasotiriou D.G."/>
            <person name="Zhou S."/>
            <person name="Seidl M.F."/>
            <person name="Cottam E."/>
            <person name="Edel D."/>
            <person name="Hahn M."/>
            <person name="Schwartz D.C."/>
            <person name="Dietrich R.A."/>
            <person name="Widdison S."/>
            <person name="Scalliet G."/>
        </authorList>
    </citation>
    <scope>NUCLEOTIDE SEQUENCE [LARGE SCALE GENOMIC DNA]</scope>
    <source>
        <strain evidence="2 3">B05.10</strain>
    </source>
</reference>
<reference evidence="2 3" key="2">
    <citation type="journal article" date="2012" name="Eukaryot. Cell">
        <title>Genome update of Botrytis cinerea strains B05.10 and T4.</title>
        <authorList>
            <person name="Staats M."/>
            <person name="van Kan J.A."/>
        </authorList>
    </citation>
    <scope>NUCLEOTIDE SEQUENCE [LARGE SCALE GENOMIC DNA]</scope>
    <source>
        <strain evidence="2 3">B05.10</strain>
    </source>
</reference>
<feature type="compositionally biased region" description="Polar residues" evidence="1">
    <location>
        <begin position="16"/>
        <end position="25"/>
    </location>
</feature>
<feature type="region of interest" description="Disordered" evidence="1">
    <location>
        <begin position="1"/>
        <end position="39"/>
    </location>
</feature>
<dbReference type="EMBL" id="CP009816">
    <property type="protein sequence ID" value="ATZ55784.1"/>
    <property type="molecule type" value="Genomic_DNA"/>
</dbReference>
<feature type="region of interest" description="Disordered" evidence="1">
    <location>
        <begin position="166"/>
        <end position="320"/>
    </location>
</feature>
<dbReference type="KEGG" id="bfu:BCIN_12g03450"/>
<name>A0A384JZI6_BOTFB</name>
<reference evidence="2 3" key="1">
    <citation type="journal article" date="2011" name="PLoS Genet.">
        <title>Genomic analysis of the necrotrophic fungal pathogens Sclerotinia sclerotiorum and Botrytis cinerea.</title>
        <authorList>
            <person name="Amselem J."/>
            <person name="Cuomo C.A."/>
            <person name="van Kan J.A."/>
            <person name="Viaud M."/>
            <person name="Benito E.P."/>
            <person name="Couloux A."/>
            <person name="Coutinho P.M."/>
            <person name="de Vries R.P."/>
            <person name="Dyer P.S."/>
            <person name="Fillinger S."/>
            <person name="Fournier E."/>
            <person name="Gout L."/>
            <person name="Hahn M."/>
            <person name="Kohn L."/>
            <person name="Lapalu N."/>
            <person name="Plummer K.M."/>
            <person name="Pradier J.M."/>
            <person name="Quevillon E."/>
            <person name="Sharon A."/>
            <person name="Simon A."/>
            <person name="ten Have A."/>
            <person name="Tudzynski B."/>
            <person name="Tudzynski P."/>
            <person name="Wincker P."/>
            <person name="Andrew M."/>
            <person name="Anthouard V."/>
            <person name="Beever R.E."/>
            <person name="Beffa R."/>
            <person name="Benoit I."/>
            <person name="Bouzid O."/>
            <person name="Brault B."/>
            <person name="Chen Z."/>
            <person name="Choquer M."/>
            <person name="Collemare J."/>
            <person name="Cotton P."/>
            <person name="Danchin E.G."/>
            <person name="Da Silva C."/>
            <person name="Gautier A."/>
            <person name="Giraud C."/>
            <person name="Giraud T."/>
            <person name="Gonzalez C."/>
            <person name="Grossetete S."/>
            <person name="Guldener U."/>
            <person name="Henrissat B."/>
            <person name="Howlett B.J."/>
            <person name="Kodira C."/>
            <person name="Kretschmer M."/>
            <person name="Lappartient A."/>
            <person name="Leroch M."/>
            <person name="Levis C."/>
            <person name="Mauceli E."/>
            <person name="Neuveglise C."/>
            <person name="Oeser B."/>
            <person name="Pearson M."/>
            <person name="Poulain J."/>
            <person name="Poussereau N."/>
            <person name="Quesneville H."/>
            <person name="Rascle C."/>
            <person name="Schumacher J."/>
            <person name="Segurens B."/>
            <person name="Sexton A."/>
            <person name="Silva E."/>
            <person name="Sirven C."/>
            <person name="Soanes D.M."/>
            <person name="Talbot N.J."/>
            <person name="Templeton M."/>
            <person name="Yandava C."/>
            <person name="Yarden O."/>
            <person name="Zeng Q."/>
            <person name="Rollins J.A."/>
            <person name="Lebrun M.H."/>
            <person name="Dickman M."/>
        </authorList>
    </citation>
    <scope>NUCLEOTIDE SEQUENCE [LARGE SCALE GENOMIC DNA]</scope>
    <source>
        <strain evidence="2 3">B05.10</strain>
    </source>
</reference>
<dbReference type="VEuPathDB" id="FungiDB:Bcin12g03450"/>
<dbReference type="RefSeq" id="XP_001552267.2">
    <property type="nucleotide sequence ID" value="XM_001552217.2"/>
</dbReference>